<keyword evidence="1" id="KW-0863">Zinc-finger</keyword>
<dbReference type="Pfam" id="PF00098">
    <property type="entry name" value="zf-CCHC"/>
    <property type="match status" value="1"/>
</dbReference>
<feature type="domain" description="CCHC-type" evidence="3">
    <location>
        <begin position="194"/>
        <end position="207"/>
    </location>
</feature>
<accession>A0ABN9MKG9</accession>
<evidence type="ECO:0000313" key="4">
    <source>
        <dbReference type="EMBL" id="CAJ0967215.1"/>
    </source>
</evidence>
<feature type="compositionally biased region" description="Basic and acidic residues" evidence="2">
    <location>
        <begin position="292"/>
        <end position="310"/>
    </location>
</feature>
<protein>
    <recommendedName>
        <fullName evidence="3">CCHC-type domain-containing protein</fullName>
    </recommendedName>
</protein>
<evidence type="ECO:0000256" key="2">
    <source>
        <dbReference type="SAM" id="MobiDB-lite"/>
    </source>
</evidence>
<dbReference type="PANTHER" id="PTHR22639:SF7">
    <property type="entry name" value="CCHC-TYPE DOMAIN-CONTAINING PROTEIN"/>
    <property type="match status" value="1"/>
</dbReference>
<reference evidence="4" key="1">
    <citation type="submission" date="2023-07" db="EMBL/GenBank/DDBJ databases">
        <authorList>
            <person name="Stuckert A."/>
        </authorList>
    </citation>
    <scope>NUCLEOTIDE SEQUENCE</scope>
</reference>
<keyword evidence="1" id="KW-0479">Metal-binding</keyword>
<dbReference type="Proteomes" id="UP001176940">
    <property type="component" value="Unassembled WGS sequence"/>
</dbReference>
<feature type="domain" description="CCHC-type" evidence="3">
    <location>
        <begin position="213"/>
        <end position="227"/>
    </location>
</feature>
<feature type="compositionally biased region" description="Basic and acidic residues" evidence="2">
    <location>
        <begin position="234"/>
        <end position="276"/>
    </location>
</feature>
<gene>
    <name evidence="4" type="ORF">RIMI_LOCUS22039444</name>
</gene>
<comment type="caution">
    <text evidence="4">The sequence shown here is derived from an EMBL/GenBank/DDBJ whole genome shotgun (WGS) entry which is preliminary data.</text>
</comment>
<name>A0ABN9MKG9_9NEOB</name>
<dbReference type="SMART" id="SM00343">
    <property type="entry name" value="ZnF_C2HC"/>
    <property type="match status" value="3"/>
</dbReference>
<dbReference type="PANTHER" id="PTHR22639">
    <property type="entry name" value="GAG-RELATED PROTEIN"/>
    <property type="match status" value="1"/>
</dbReference>
<dbReference type="EMBL" id="CAUEEQ010078136">
    <property type="protein sequence ID" value="CAJ0967215.1"/>
    <property type="molecule type" value="Genomic_DNA"/>
</dbReference>
<keyword evidence="1" id="KW-0862">Zinc</keyword>
<evidence type="ECO:0000259" key="3">
    <source>
        <dbReference type="PROSITE" id="PS50158"/>
    </source>
</evidence>
<dbReference type="InterPro" id="IPR036875">
    <property type="entry name" value="Znf_CCHC_sf"/>
</dbReference>
<evidence type="ECO:0000256" key="1">
    <source>
        <dbReference type="PROSITE-ProRule" id="PRU00047"/>
    </source>
</evidence>
<dbReference type="Pfam" id="PF23058">
    <property type="entry name" value="RBD_ZCCHC3_2nd"/>
    <property type="match status" value="1"/>
</dbReference>
<organism evidence="4 5">
    <name type="scientific">Ranitomeya imitator</name>
    <name type="common">mimic poison frog</name>
    <dbReference type="NCBI Taxonomy" id="111125"/>
    <lineage>
        <taxon>Eukaryota</taxon>
        <taxon>Metazoa</taxon>
        <taxon>Chordata</taxon>
        <taxon>Craniata</taxon>
        <taxon>Vertebrata</taxon>
        <taxon>Euteleostomi</taxon>
        <taxon>Amphibia</taxon>
        <taxon>Batrachia</taxon>
        <taxon>Anura</taxon>
        <taxon>Neobatrachia</taxon>
        <taxon>Hyloidea</taxon>
        <taxon>Dendrobatidae</taxon>
        <taxon>Dendrobatinae</taxon>
        <taxon>Ranitomeya</taxon>
    </lineage>
</organism>
<evidence type="ECO:0000313" key="5">
    <source>
        <dbReference type="Proteomes" id="UP001176940"/>
    </source>
</evidence>
<feature type="region of interest" description="Disordered" evidence="2">
    <location>
        <begin position="230"/>
        <end position="310"/>
    </location>
</feature>
<sequence>MFIKNTIRVVVEEVPEIMWFSWFVTCWRKRLELTGTDIFSVNEFRNQGIYDVTFVSEPCCLTIFEWLRSHDGDPCLEGVRVEPLFGLMEKVVTVTVYNPYTEVSLLEQFLARYCEYVKGGEKQKNCLGIFNCKYVFRVKLRRDPSCLGGFAHPPANFSVAGQRGFLTYAGQPLYCRKCFQFGHLQSTCEKSMVCRNCKQEGHMAAQCLMPRECDQCGDIGHLYRDCPYAGPRRPTREEERREEEGKKREERRQEEEKKREEEVKKREEERRREESKSSAQESAEIIPPSMVEIRRDRRQEDKEAERRKEELEDKLFWRAAKQEERAMTNKSKKKKDVPVTNTEELGALMDFDILGRRRWLIL</sequence>
<dbReference type="InterPro" id="IPR001878">
    <property type="entry name" value="Znf_CCHC"/>
</dbReference>
<dbReference type="InterPro" id="IPR057811">
    <property type="entry name" value="RBD_ZCCHC3_2nd"/>
</dbReference>
<dbReference type="Gene3D" id="4.10.60.10">
    <property type="entry name" value="Zinc finger, CCHC-type"/>
    <property type="match status" value="1"/>
</dbReference>
<proteinExistence type="predicted"/>
<keyword evidence="5" id="KW-1185">Reference proteome</keyword>
<dbReference type="SUPFAM" id="SSF57756">
    <property type="entry name" value="Retrovirus zinc finger-like domains"/>
    <property type="match status" value="1"/>
</dbReference>
<dbReference type="InterPro" id="IPR042509">
    <property type="entry name" value="ZCCHC3"/>
</dbReference>
<dbReference type="PROSITE" id="PS50158">
    <property type="entry name" value="ZF_CCHC"/>
    <property type="match status" value="2"/>
</dbReference>